<dbReference type="PANTHER" id="PTHR13748:SF46">
    <property type="entry name" value="ZINC CHAPERONE YEIR"/>
    <property type="match status" value="1"/>
</dbReference>
<evidence type="ECO:0000313" key="2">
    <source>
        <dbReference type="EMBL" id="MBW6393396.1"/>
    </source>
</evidence>
<dbReference type="RefSeq" id="WP_219793587.1">
    <property type="nucleotide sequence ID" value="NZ_JAHYCA010000009.1"/>
</dbReference>
<dbReference type="Proteomes" id="UP000769617">
    <property type="component" value="Unassembled WGS sequence"/>
</dbReference>
<dbReference type="CDD" id="cd03112">
    <property type="entry name" value="CobW-like"/>
    <property type="match status" value="1"/>
</dbReference>
<dbReference type="SUPFAM" id="SSF52540">
    <property type="entry name" value="P-loop containing nucleoside triphosphate hydrolases"/>
    <property type="match status" value="1"/>
</dbReference>
<protein>
    <submittedName>
        <fullName evidence="2">GTP-binding protein</fullName>
    </submittedName>
</protein>
<name>A0ABS6ZTI1_9GAMM</name>
<comment type="caution">
    <text evidence="2">The sequence shown here is derived from an EMBL/GenBank/DDBJ whole genome shotgun (WGS) entry which is preliminary data.</text>
</comment>
<dbReference type="Pfam" id="PF02492">
    <property type="entry name" value="cobW"/>
    <property type="match status" value="1"/>
</dbReference>
<gene>
    <name evidence="2" type="ORF">KPL81_19770</name>
</gene>
<feature type="domain" description="CobW/HypB/UreG nucleotide-binding" evidence="1">
    <location>
        <begin position="10"/>
        <end position="177"/>
    </location>
</feature>
<dbReference type="InterPro" id="IPR027417">
    <property type="entry name" value="P-loop_NTPase"/>
</dbReference>
<reference evidence="2 3" key="1">
    <citation type="submission" date="2021-07" db="EMBL/GenBank/DDBJ databases">
        <authorList>
            <person name="So Y."/>
        </authorList>
    </citation>
    <scope>NUCLEOTIDE SEQUENCE [LARGE SCALE GENOMIC DNA]</scope>
    <source>
        <strain evidence="2 3">Y3S6</strain>
    </source>
</reference>
<sequence length="351" mass="38460">MSTAPLAAIPVHLFTGFLGSGKSTLIHRLIEQKPADERWVVVINEFGQIGIDQAMFEVRDDVVVKGLPGGCLCCQLAFVLQATLVNLLHRHRPDRLIIEPSGLGHPAGLLDVLQGEAFIGVLELRDVVALLDPARLEDSRAREHETFSDQLAMADAVALTMSDRATSGQLAGARHHVDAMWPPKKWVAEIAHGELPVSLLLESGQHRKEAGPRVSGGHDALRDSARQVVVLDGFDAAAPQPGQPLQESGMALGYLTLSWRWHCEDVFDLDRLTQVLDRLPSQLRVKGVLHTDAGWKLYNRGDGAASLAASAWRKDSRLELIAESEFMPSVEDTLTALQACRRQGRKDAAWR</sequence>
<organism evidence="2 3">
    <name type="scientific">Billgrantia antri</name>
    <dbReference type="NCBI Taxonomy" id="2846777"/>
    <lineage>
        <taxon>Bacteria</taxon>
        <taxon>Pseudomonadati</taxon>
        <taxon>Pseudomonadota</taxon>
        <taxon>Gammaproteobacteria</taxon>
        <taxon>Oceanospirillales</taxon>
        <taxon>Halomonadaceae</taxon>
        <taxon>Billgrantia</taxon>
    </lineage>
</organism>
<keyword evidence="3" id="KW-1185">Reference proteome</keyword>
<dbReference type="InterPro" id="IPR003495">
    <property type="entry name" value="CobW/HypB/UreG_nucleotide-bd"/>
</dbReference>
<evidence type="ECO:0000313" key="3">
    <source>
        <dbReference type="Proteomes" id="UP000769617"/>
    </source>
</evidence>
<evidence type="ECO:0000259" key="1">
    <source>
        <dbReference type="Pfam" id="PF02492"/>
    </source>
</evidence>
<dbReference type="InterPro" id="IPR051316">
    <property type="entry name" value="Zinc-reg_GTPase_activator"/>
</dbReference>
<dbReference type="PANTHER" id="PTHR13748">
    <property type="entry name" value="COBW-RELATED"/>
    <property type="match status" value="1"/>
</dbReference>
<proteinExistence type="predicted"/>
<dbReference type="EMBL" id="JAHYCA010000009">
    <property type="protein sequence ID" value="MBW6393396.1"/>
    <property type="molecule type" value="Genomic_DNA"/>
</dbReference>
<dbReference type="Gene3D" id="3.40.50.300">
    <property type="entry name" value="P-loop containing nucleotide triphosphate hydrolases"/>
    <property type="match status" value="1"/>
</dbReference>
<accession>A0ABS6ZTI1</accession>